<keyword evidence="3" id="KW-0812">Transmembrane</keyword>
<dbReference type="Pfam" id="PF13205">
    <property type="entry name" value="Big_5"/>
    <property type="match status" value="1"/>
</dbReference>
<accession>A0A919X7Q6</accession>
<reference evidence="5" key="1">
    <citation type="submission" date="2021-03" db="EMBL/GenBank/DDBJ databases">
        <title>Antimicrobial resistance genes in bacteria isolated from Japanese honey, and their potential for conferring macrolide and lincosamide resistance in the American foulbrood pathogen Paenibacillus larvae.</title>
        <authorList>
            <person name="Okamoto M."/>
            <person name="Kumagai M."/>
            <person name="Kanamori H."/>
            <person name="Takamatsu D."/>
        </authorList>
    </citation>
    <scope>NUCLEOTIDE SEQUENCE</scope>
    <source>
        <strain evidence="5">J43TS3</strain>
    </source>
</reference>
<dbReference type="InterPro" id="IPR019198">
    <property type="entry name" value="Beta_propeller_containing"/>
</dbReference>
<evidence type="ECO:0000313" key="5">
    <source>
        <dbReference type="EMBL" id="GIO25730.1"/>
    </source>
</evidence>
<proteinExistence type="predicted"/>
<dbReference type="InterPro" id="IPR014755">
    <property type="entry name" value="Cu-Rt/internalin_Ig-like"/>
</dbReference>
<dbReference type="Pfam" id="PF09826">
    <property type="entry name" value="Beta_propel"/>
    <property type="match status" value="1"/>
</dbReference>
<keyword evidence="3" id="KW-0472">Membrane</keyword>
<feature type="compositionally biased region" description="Low complexity" evidence="2">
    <location>
        <begin position="176"/>
        <end position="190"/>
    </location>
</feature>
<dbReference type="InterPro" id="IPR032812">
    <property type="entry name" value="SbsA_Ig"/>
</dbReference>
<organism evidence="5 6">
    <name type="scientific">Ornithinibacillus bavariensis</name>
    <dbReference type="NCBI Taxonomy" id="545502"/>
    <lineage>
        <taxon>Bacteria</taxon>
        <taxon>Bacillati</taxon>
        <taxon>Bacillota</taxon>
        <taxon>Bacilli</taxon>
        <taxon>Bacillales</taxon>
        <taxon>Bacillaceae</taxon>
        <taxon>Ornithinibacillus</taxon>
    </lineage>
</organism>
<dbReference type="Proteomes" id="UP000676917">
    <property type="component" value="Unassembled WGS sequence"/>
</dbReference>
<feature type="region of interest" description="Disordered" evidence="2">
    <location>
        <begin position="259"/>
        <end position="278"/>
    </location>
</feature>
<dbReference type="RefSeq" id="WP_212919254.1">
    <property type="nucleotide sequence ID" value="NZ_BORP01000001.1"/>
</dbReference>
<keyword evidence="6" id="KW-1185">Reference proteome</keyword>
<feature type="compositionally biased region" description="Basic and acidic residues" evidence="2">
    <location>
        <begin position="259"/>
        <end position="270"/>
    </location>
</feature>
<feature type="domain" description="SbsA Ig-like" evidence="4">
    <location>
        <begin position="32"/>
        <end position="125"/>
    </location>
</feature>
<evidence type="ECO:0000313" key="6">
    <source>
        <dbReference type="Proteomes" id="UP000676917"/>
    </source>
</evidence>
<evidence type="ECO:0000256" key="2">
    <source>
        <dbReference type="SAM" id="MobiDB-lite"/>
    </source>
</evidence>
<evidence type="ECO:0000256" key="1">
    <source>
        <dbReference type="ARBA" id="ARBA00022729"/>
    </source>
</evidence>
<comment type="caution">
    <text evidence="5">The sequence shown here is derived from an EMBL/GenBank/DDBJ whole genome shotgun (WGS) entry which is preliminary data.</text>
</comment>
<evidence type="ECO:0000259" key="4">
    <source>
        <dbReference type="Pfam" id="PF13205"/>
    </source>
</evidence>
<evidence type="ECO:0000256" key="3">
    <source>
        <dbReference type="SAM" id="Phobius"/>
    </source>
</evidence>
<sequence length="752" mass="85362">MKKIGLISIFGIIGIWAICFFVFTDKIVAEIPSSTSYVSTQKDFTVHFTKPMDPDTFTNETVIVKKKNGKRVATDLEWNDSYTVLIIRAPKSGYSIDEKYTITISENVKTASGKNLSKRFSYDFTAVAELTQIKDKKQLVSLLKDQIKKDQQIGVELFDSKKESAGSDTEMDTASSEESTNDSGGTSSTNVQVAGVDEADIIKTNGKSIFFVRDGDIIITSANKENSKVLGMIKTNGFSPKEIYLYNDLLIAIGEKAEPLRETPDPKDTQDSSTQGIGIPEPIYYSQTAINIYDIKNPKEPTKLREVSVEGYYSNSRILDGYLYLMANEIPPYHILETREDIEIRPYIKDSTLSEESKPVDFENMYFFPESNDEQFLILTSIDLNNMEKEAHIETYLGASDQIYMSQKNLYIAVNKYKEVEKSTNNTTDKSAEIMIWRPQDVDTEITQFQIKNGKLKYNTSTVVKGTLINQFAMDERDNTFRVATTKGETINEQQKSTNNIYTFDMNLKPLGSVEGLAEGERIYSVRFMDHVAYMVTFKQVDPLFVIDLKDPKNPTVLGELKIPGFSNYLHPLDENHVIGFGQDTTLYKEKGMQEPLIRTEGIKISIFDVSDPTNPKEKYSKVVGKGGSYSELLHNHKVLFKHPTENLYGFPASLSETKLVTKDGYAFEEYFPTFEGALLFKITPEDGIELVDKITHQKNAEEYPEWEAEIRRLVAVDNTLYTFSYNQMKAFDLKQKQVIQSVNLPDISYDR</sequence>
<keyword evidence="1" id="KW-0732">Signal</keyword>
<dbReference type="EMBL" id="BORP01000001">
    <property type="protein sequence ID" value="GIO25730.1"/>
    <property type="molecule type" value="Genomic_DNA"/>
</dbReference>
<keyword evidence="3" id="KW-1133">Transmembrane helix</keyword>
<gene>
    <name evidence="5" type="ORF">J43TS3_03410</name>
</gene>
<dbReference type="AlphaFoldDB" id="A0A919X7Q6"/>
<feature type="region of interest" description="Disordered" evidence="2">
    <location>
        <begin position="162"/>
        <end position="191"/>
    </location>
</feature>
<protein>
    <recommendedName>
        <fullName evidence="4">SbsA Ig-like domain-containing protein</fullName>
    </recommendedName>
</protein>
<name>A0A919X7Q6_9BACI</name>
<dbReference type="Gene3D" id="2.60.40.1220">
    <property type="match status" value="1"/>
</dbReference>
<feature type="transmembrane region" description="Helical" evidence="3">
    <location>
        <begin position="7"/>
        <end position="24"/>
    </location>
</feature>